<comment type="caution">
    <text evidence="3">The sequence shown here is derived from an EMBL/GenBank/DDBJ whole genome shotgun (WGS) entry which is preliminary data.</text>
</comment>
<proteinExistence type="predicted"/>
<feature type="region of interest" description="Disordered" evidence="1">
    <location>
        <begin position="1032"/>
        <end position="1053"/>
    </location>
</feature>
<reference evidence="3" key="1">
    <citation type="submission" date="2021-01" db="EMBL/GenBank/DDBJ databases">
        <authorList>
            <consortium name="Genoscope - CEA"/>
            <person name="William W."/>
        </authorList>
    </citation>
    <scope>NUCLEOTIDE SEQUENCE</scope>
</reference>
<feature type="transmembrane region" description="Helical" evidence="2">
    <location>
        <begin position="33"/>
        <end position="51"/>
    </location>
</feature>
<feature type="transmembrane region" description="Helical" evidence="2">
    <location>
        <begin position="1386"/>
        <end position="1405"/>
    </location>
</feature>
<dbReference type="OrthoDB" id="299008at2759"/>
<accession>A0A8S1Q9M9</accession>
<dbReference type="EMBL" id="CAJJDN010000097">
    <property type="protein sequence ID" value="CAD8111180.1"/>
    <property type="molecule type" value="Genomic_DNA"/>
</dbReference>
<dbReference type="PANTHER" id="PTHR31600">
    <property type="entry name" value="TINY MACROCYSTS PROTEIN B-RELATED"/>
    <property type="match status" value="1"/>
</dbReference>
<keyword evidence="4" id="KW-1185">Reference proteome</keyword>
<feature type="transmembrane region" description="Helical" evidence="2">
    <location>
        <begin position="273"/>
        <end position="291"/>
    </location>
</feature>
<evidence type="ECO:0000256" key="2">
    <source>
        <dbReference type="SAM" id="Phobius"/>
    </source>
</evidence>
<keyword evidence="2" id="KW-0472">Membrane</keyword>
<evidence type="ECO:0000313" key="3">
    <source>
        <dbReference type="EMBL" id="CAD8111180.1"/>
    </source>
</evidence>
<evidence type="ECO:0000313" key="4">
    <source>
        <dbReference type="Proteomes" id="UP000692954"/>
    </source>
</evidence>
<keyword evidence="2" id="KW-1133">Transmembrane helix</keyword>
<evidence type="ECO:0008006" key="5">
    <source>
        <dbReference type="Google" id="ProtNLM"/>
    </source>
</evidence>
<feature type="transmembrane region" description="Helical" evidence="2">
    <location>
        <begin position="217"/>
        <end position="236"/>
    </location>
</feature>
<feature type="transmembrane region" description="Helical" evidence="2">
    <location>
        <begin position="172"/>
        <end position="197"/>
    </location>
</feature>
<dbReference type="Proteomes" id="UP000692954">
    <property type="component" value="Unassembled WGS sequence"/>
</dbReference>
<protein>
    <recommendedName>
        <fullName evidence="5">Transmembrane protein</fullName>
    </recommendedName>
</protein>
<sequence>MRLIKKKEYFTFLDQIVCVMLHINDSFKCYQPLKIFIFIVSMSQPLFYIYYYDYYSFYITIQNTSIQQMIFYFFRPEILLFKFLPQLAIIILPYIILLIFILTKLTIFFNLENENQRYLNKSHNHSIIKNLLTKFTSYYQQLLSIVLHYPIQTILIGAIINTFKLFQNQNSAYFALLLFAIIIFFIIEIEILFNIYICLPSNTLQIKGFEKSQLTSLDVTIYAIELLQIIIFGTITNPNISQFAQITLNLLISILKIINQLLYQGYIFKSQRFILYFINTIIILYSFYHFIDLKNNSIIIWPLLTSIIIYADYQFQINSIYSIFINNKQSIALYVHQLIKFSNNSYQYEIQPFQNSLIWAQHKAKCSNITCSCKESPLNVLDVKQANTITESIFKQFIYAKIKHISKLLHENRNIHNLDMPYYEIAQATLFMTQGFVLISIKNYTRFLNNSSNDYRVRVISSEKSLTNRPQKKIKQSQVDSQIQEIIIQQNKKVLKYDNTNRNFQVSTLKLIKIQYLLKRAQANLNENFTNSICTAQQLQMSDYINQYLINEFQINHLTSMMFNILKLKIEFYSYLLQCEAMHADKIFIYKMKYFTQVLDLEDKLLQKYGSFQSIKLKQMIIFFYSRIYNSYQKALKFKQINSIQQSKYIFRDQVIDFYSDKIVYVLFQLQDDLQNLRIKSHSNNFLKIIGRQTNDYNMQFSDILPDFIREEHPAMIQRFVQTGKARYYRNLSLTFVKLQNGLSRQMEQTFDTITLLDDNRVVFASILQDVIEQKAYLLVNVNGLLSGITYMCLKKLGFQEEDILNIDDFYQFYDAEINQIIPVFNNLIWGEIQEQKLDNVKFLFLDILQFQRENFSKSSIENHSQIGRVWQDSRYTKEYAANLFIMRREIFGFYYYIIELESAHIIECSHQNNAAFSSTQFKHTQHNVESAIFDIDSIILSIDEGAAKHVNTLNIQERENYSIAIKELTKQQDFDKIYQVMLSPNNSVSNLIDKSQNLINIVQKHNNSFQQEYYCQQPGFYIAEASSKEKHPQIKQPENQDDMQKQAESSQGSIKRPTYMKKFEIIDQFYGNFNFSQQQIMVFFIIFTLIVFAVFSLIILSLLSGDLRTKIQEIEMLSFQADIVAPYDRYLAIRAQIYYYQGLHTAKKISKQQQSDFVEPLYSIIGVCYNELKQNSYVSLLESDLKEFFKDIYTNTFFMGMTDKIIYSKNITFREFIHQLLNYQYDFKIIFDKRIPTKGCPCQVFQFSNYFNLQDNLELMSQEILQFSRNKCTQIIDKWITIWIAFIVICFVLSIFIYYLKTVILFQYDTIMEIITHISEQSIIKETEKHKILLNNLQSQSDYINCYQLELQTEVQSTIQNKAENDLVRKNKRKILIRASKLKSILFSLIIFIFFLIYSCLVTFSTQSFLNKYQQTADFYKLIADLSFRSGNMFLYREMFMLWGNLTYLNKTDGLRLYNLIDIAQSKIMEYVDQAPRINLETLLVPEDFYEFFLTVQNTDVCNFLDENYIEVLSPYCLKSFDSSLMKGMLPALTYIHQTIINQQAINNFTYRAEDTFYEVEGGQVASRVFSYMNKKLQKGIIEKTESFNYQNQLLSIFFLVGLGLICIYIINFHYANLKQHIQLIKFGVLMIPQSDILKNDFFERYLKQIELKLGQKL</sequence>
<evidence type="ECO:0000256" key="1">
    <source>
        <dbReference type="SAM" id="MobiDB-lite"/>
    </source>
</evidence>
<name>A0A8S1Q9M9_9CILI</name>
<feature type="transmembrane region" description="Helical" evidence="2">
    <location>
        <begin position="1595"/>
        <end position="1616"/>
    </location>
</feature>
<dbReference type="PANTHER" id="PTHR31600:SF2">
    <property type="entry name" value="GAMETE ENRICHED GENE 10 PROTEIN-RELATED"/>
    <property type="match status" value="1"/>
</dbReference>
<keyword evidence="2" id="KW-0812">Transmembrane</keyword>
<feature type="transmembrane region" description="Helical" evidence="2">
    <location>
        <begin position="1081"/>
        <end position="1104"/>
    </location>
</feature>
<feature type="transmembrane region" description="Helical" evidence="2">
    <location>
        <begin position="138"/>
        <end position="160"/>
    </location>
</feature>
<feature type="transmembrane region" description="Helical" evidence="2">
    <location>
        <begin position="248"/>
        <end position="267"/>
    </location>
</feature>
<feature type="transmembrane region" description="Helical" evidence="2">
    <location>
        <begin position="87"/>
        <end position="109"/>
    </location>
</feature>
<gene>
    <name evidence="3" type="ORF">PSON_ATCC_30995.1.T0970160</name>
</gene>
<organism evidence="3 4">
    <name type="scientific">Paramecium sonneborni</name>
    <dbReference type="NCBI Taxonomy" id="65129"/>
    <lineage>
        <taxon>Eukaryota</taxon>
        <taxon>Sar</taxon>
        <taxon>Alveolata</taxon>
        <taxon>Ciliophora</taxon>
        <taxon>Intramacronucleata</taxon>
        <taxon>Oligohymenophorea</taxon>
        <taxon>Peniculida</taxon>
        <taxon>Parameciidae</taxon>
        <taxon>Paramecium</taxon>
    </lineage>
</organism>
<dbReference type="InterPro" id="IPR052994">
    <property type="entry name" value="Tiny_macrocysts_regulators"/>
</dbReference>
<feature type="transmembrane region" description="Helical" evidence="2">
    <location>
        <begin position="1280"/>
        <end position="1301"/>
    </location>
</feature>